<evidence type="ECO:0000256" key="3">
    <source>
        <dbReference type="SAM" id="SignalP"/>
    </source>
</evidence>
<evidence type="ECO:0000313" key="7">
    <source>
        <dbReference type="EMBL" id="CAF1474055.1"/>
    </source>
</evidence>
<evidence type="ECO:0000313" key="10">
    <source>
        <dbReference type="Proteomes" id="UP000663882"/>
    </source>
</evidence>
<dbReference type="Proteomes" id="UP000663823">
    <property type="component" value="Unassembled WGS sequence"/>
</dbReference>
<evidence type="ECO:0000313" key="9">
    <source>
        <dbReference type="Proteomes" id="UP000663870"/>
    </source>
</evidence>
<keyword evidence="3" id="KW-0732">Signal</keyword>
<dbReference type="Proteomes" id="UP000663854">
    <property type="component" value="Unassembled WGS sequence"/>
</dbReference>
<feature type="signal peptide" evidence="3">
    <location>
        <begin position="1"/>
        <end position="23"/>
    </location>
</feature>
<dbReference type="EMBL" id="CAJOAX010001070">
    <property type="protein sequence ID" value="CAF3682316.1"/>
    <property type="molecule type" value="Genomic_DNA"/>
</dbReference>
<comment type="caution">
    <text evidence="5">The sequence shown here is derived from an EMBL/GenBank/DDBJ whole genome shotgun (WGS) entry which is preliminary data.</text>
</comment>
<feature type="compositionally biased region" description="Polar residues" evidence="1">
    <location>
        <begin position="39"/>
        <end position="50"/>
    </location>
</feature>
<sequence length="241" mass="27168">MHFSWFMYLSVLVLLSLFLPAKTDYDSDNDIDEDEPESTTRMPISSTTTESLELDEAIEDHEDHTVKLETTGPTTTTTNAWNVAKHHESDDYGHNIYDDVEDESGEEKFHHTTPVITKLSSSSSTTTSTKHVITETATTKNEISVTHSTEPFSTSVYDSNEQSLLTTTIDFKQMAAYLAQTSRDRFFLKIFTIIVVVGMLSLAVAFIIIYMVRKARRYHGYNTSANGSVNKQLKHPNNIPV</sequence>
<evidence type="ECO:0000313" key="6">
    <source>
        <dbReference type="EMBL" id="CAF1186590.1"/>
    </source>
</evidence>
<dbReference type="Proteomes" id="UP000663882">
    <property type="component" value="Unassembled WGS sequence"/>
</dbReference>
<protein>
    <submittedName>
        <fullName evidence="5">Uncharacterized protein</fullName>
    </submittedName>
</protein>
<evidence type="ECO:0000313" key="5">
    <source>
        <dbReference type="EMBL" id="CAF1171586.1"/>
    </source>
</evidence>
<dbReference type="AlphaFoldDB" id="A0A814UC62"/>
<dbReference type="Proteomes" id="UP000663870">
    <property type="component" value="Unassembled WGS sequence"/>
</dbReference>
<evidence type="ECO:0000313" key="4">
    <source>
        <dbReference type="EMBL" id="CAF1029785.1"/>
    </source>
</evidence>
<name>A0A814UC62_9BILA</name>
<organism evidence="5 10">
    <name type="scientific">Rotaria sordida</name>
    <dbReference type="NCBI Taxonomy" id="392033"/>
    <lineage>
        <taxon>Eukaryota</taxon>
        <taxon>Metazoa</taxon>
        <taxon>Spiralia</taxon>
        <taxon>Gnathifera</taxon>
        <taxon>Rotifera</taxon>
        <taxon>Eurotatoria</taxon>
        <taxon>Bdelloidea</taxon>
        <taxon>Philodinida</taxon>
        <taxon>Philodinidae</taxon>
        <taxon>Rotaria</taxon>
    </lineage>
</organism>
<feature type="region of interest" description="Disordered" evidence="1">
    <location>
        <begin position="25"/>
        <end position="50"/>
    </location>
</feature>
<accession>A0A814UC62</accession>
<dbReference type="EMBL" id="CAJNOL010002194">
    <property type="protein sequence ID" value="CAF1474055.1"/>
    <property type="molecule type" value="Genomic_DNA"/>
</dbReference>
<feature type="compositionally biased region" description="Acidic residues" evidence="1">
    <location>
        <begin position="26"/>
        <end position="37"/>
    </location>
</feature>
<gene>
    <name evidence="7" type="ORF">JXQ802_LOCUS38906</name>
    <name evidence="8" type="ORF">OTI717_LOCUS11308</name>
    <name evidence="4" type="ORF">PYM288_LOCUS16072</name>
    <name evidence="5" type="ORF">RFH988_LOCUS23003</name>
    <name evidence="6" type="ORF">SEV965_LOCUS20351</name>
</gene>
<evidence type="ECO:0000256" key="2">
    <source>
        <dbReference type="SAM" id="Phobius"/>
    </source>
</evidence>
<keyword evidence="2" id="KW-1133">Transmembrane helix</keyword>
<keyword evidence="2" id="KW-0472">Membrane</keyword>
<keyword evidence="2" id="KW-0812">Transmembrane</keyword>
<feature type="transmembrane region" description="Helical" evidence="2">
    <location>
        <begin position="186"/>
        <end position="212"/>
    </location>
</feature>
<dbReference type="EMBL" id="CAJNOU010001318">
    <property type="protein sequence ID" value="CAF1186590.1"/>
    <property type="molecule type" value="Genomic_DNA"/>
</dbReference>
<dbReference type="EMBL" id="CAJNOO010001568">
    <property type="protein sequence ID" value="CAF1171586.1"/>
    <property type="molecule type" value="Genomic_DNA"/>
</dbReference>
<dbReference type="EMBL" id="CAJNOH010000404">
    <property type="protein sequence ID" value="CAF1029785.1"/>
    <property type="molecule type" value="Genomic_DNA"/>
</dbReference>
<evidence type="ECO:0000256" key="1">
    <source>
        <dbReference type="SAM" id="MobiDB-lite"/>
    </source>
</evidence>
<dbReference type="OrthoDB" id="10070815at2759"/>
<dbReference type="Proteomes" id="UP000663889">
    <property type="component" value="Unassembled WGS sequence"/>
</dbReference>
<keyword evidence="9" id="KW-1185">Reference proteome</keyword>
<reference evidence="5" key="1">
    <citation type="submission" date="2021-02" db="EMBL/GenBank/DDBJ databases">
        <authorList>
            <person name="Nowell W R."/>
        </authorList>
    </citation>
    <scope>NUCLEOTIDE SEQUENCE</scope>
</reference>
<evidence type="ECO:0000313" key="8">
    <source>
        <dbReference type="EMBL" id="CAF3682316.1"/>
    </source>
</evidence>
<proteinExistence type="predicted"/>
<feature type="chain" id="PRO_5036410887" evidence="3">
    <location>
        <begin position="24"/>
        <end position="241"/>
    </location>
</feature>